<sequence>MKFRIILSLLLCGIFGCEPSKREDSNKTEAIKNVSSSNRDNEELNKIISESKKLPLDTLFDTLFVEKAPKHFAEPFKGQKETDNKIKYTFSLNSIIDSSKIINYDDTVISDKTITLKHYQTYNTETGVSFYISDTLIIHRTFQPLLGINNKTELKRVEYNFQFAPWYTLKYYDKKKNISVIESDRDWNTFFVLDSSNNLIFKDNVNKDGRYMFLFDEKSNSFITNHSIYNINRNLNTELSTVHPTELLEYKNIDNKYMILIFKSLSSKIDNLYLLDFNFNLIKSENLPIMYRGGVINEFNEQNQLLIYSSVTDTLIAIQKNKPNSLQYIDYRKLQLYTEDFEYHEMLTFDGEKTYSKEYVYIDTINNVFRRSSYEFVGVD</sequence>
<accession>A0AA51X3J3</accession>
<name>A0AA51X3J3_9BACT</name>
<dbReference type="KEGG" id="marp:QYS47_31775"/>
<reference evidence="1" key="1">
    <citation type="submission" date="2023-08" db="EMBL/GenBank/DDBJ databases">
        <title>Comparative genomics and taxonomic characterization of three novel marine species of genus Marivirga.</title>
        <authorList>
            <person name="Muhammad N."/>
            <person name="Kim S.-G."/>
        </authorList>
    </citation>
    <scope>NUCLEOTIDE SEQUENCE</scope>
    <source>
        <strain evidence="1">BKB1-2</strain>
    </source>
</reference>
<dbReference type="EMBL" id="CP129968">
    <property type="protein sequence ID" value="WNB16787.1"/>
    <property type="molecule type" value="Genomic_DNA"/>
</dbReference>
<organism evidence="1">
    <name type="scientific">Marivirga arenosa</name>
    <dbReference type="NCBI Taxonomy" id="3059076"/>
    <lineage>
        <taxon>Bacteria</taxon>
        <taxon>Pseudomonadati</taxon>
        <taxon>Bacteroidota</taxon>
        <taxon>Cytophagia</taxon>
        <taxon>Cytophagales</taxon>
        <taxon>Marivirgaceae</taxon>
        <taxon>Marivirga</taxon>
    </lineage>
</organism>
<protein>
    <submittedName>
        <fullName evidence="1">Uncharacterized protein</fullName>
    </submittedName>
</protein>
<dbReference type="RefSeq" id="WP_322345632.1">
    <property type="nucleotide sequence ID" value="NZ_CP129968.2"/>
</dbReference>
<dbReference type="PROSITE" id="PS51257">
    <property type="entry name" value="PROKAR_LIPOPROTEIN"/>
    <property type="match status" value="1"/>
</dbReference>
<dbReference type="AlphaFoldDB" id="A0AA51X3J3"/>
<dbReference type="Proteomes" id="UP001232019">
    <property type="component" value="Chromosome"/>
</dbReference>
<proteinExistence type="predicted"/>
<evidence type="ECO:0000313" key="1">
    <source>
        <dbReference type="EMBL" id="WNB16787.1"/>
    </source>
</evidence>
<gene>
    <name evidence="1" type="ORF">QYS47_31775</name>
</gene>